<name>A0A6S7FPU6_PARCT</name>
<reference evidence="1" key="1">
    <citation type="submission" date="2020-04" db="EMBL/GenBank/DDBJ databases">
        <authorList>
            <person name="Alioto T."/>
            <person name="Alioto T."/>
            <person name="Gomez Garrido J."/>
        </authorList>
    </citation>
    <scope>NUCLEOTIDE SEQUENCE</scope>
    <source>
        <strain evidence="1">A484AB</strain>
    </source>
</reference>
<accession>A0A6S7FPU6</accession>
<dbReference type="PANTHER" id="PTHR35617">
    <property type="entry name" value="PHAGE_INTEGRASE DOMAIN-CONTAINING PROTEIN"/>
    <property type="match status" value="1"/>
</dbReference>
<gene>
    <name evidence="1" type="ORF">PACLA_8A004242</name>
</gene>
<protein>
    <submittedName>
        <fullName evidence="1">Uncharacterized protein</fullName>
    </submittedName>
</protein>
<proteinExistence type="predicted"/>
<dbReference type="OrthoDB" id="5986938at2759"/>
<sequence>MSVIRAALEGEGISQSAQELILSSWRQGTQKQYQTYWNKWQKFSREQSIDPVHPSVNYVLDFLSKLYKDGLGYSGINTARCALSALITIEGNITVGNHPLVQRLVKGVFHTRPSLPRYQDTWDTNKVLYYLQSFPELQRIKLRDLTYKLVMLCALVTGQRCQTLHLMSLDSLVKNSSAYQFVINKLVKQSAPGKKQPVLVIPKFPEDQRLCVYSVLEEYLARTKALRSHSST</sequence>
<dbReference type="PANTHER" id="PTHR35617:SF3">
    <property type="entry name" value="CORE-BINDING (CB) DOMAIN-CONTAINING PROTEIN"/>
    <property type="match status" value="1"/>
</dbReference>
<evidence type="ECO:0000313" key="2">
    <source>
        <dbReference type="Proteomes" id="UP001152795"/>
    </source>
</evidence>
<organism evidence="1 2">
    <name type="scientific">Paramuricea clavata</name>
    <name type="common">Red gorgonian</name>
    <name type="synonym">Violescent sea-whip</name>
    <dbReference type="NCBI Taxonomy" id="317549"/>
    <lineage>
        <taxon>Eukaryota</taxon>
        <taxon>Metazoa</taxon>
        <taxon>Cnidaria</taxon>
        <taxon>Anthozoa</taxon>
        <taxon>Octocorallia</taxon>
        <taxon>Malacalcyonacea</taxon>
        <taxon>Plexauridae</taxon>
        <taxon>Paramuricea</taxon>
    </lineage>
</organism>
<comment type="caution">
    <text evidence="1">The sequence shown here is derived from an EMBL/GenBank/DDBJ whole genome shotgun (WGS) entry which is preliminary data.</text>
</comment>
<evidence type="ECO:0000313" key="1">
    <source>
        <dbReference type="EMBL" id="CAB3979617.1"/>
    </source>
</evidence>
<dbReference type="AlphaFoldDB" id="A0A6S7FPU6"/>
<dbReference type="InterPro" id="IPR010998">
    <property type="entry name" value="Integrase_recombinase_N"/>
</dbReference>
<dbReference type="SUPFAM" id="SSF47823">
    <property type="entry name" value="lambda integrase-like, N-terminal domain"/>
    <property type="match status" value="1"/>
</dbReference>
<keyword evidence="2" id="KW-1185">Reference proteome</keyword>
<dbReference type="Gene3D" id="1.10.150.130">
    <property type="match status" value="1"/>
</dbReference>
<dbReference type="EMBL" id="CACRXK020000214">
    <property type="protein sequence ID" value="CAB3979617.1"/>
    <property type="molecule type" value="Genomic_DNA"/>
</dbReference>
<dbReference type="Proteomes" id="UP001152795">
    <property type="component" value="Unassembled WGS sequence"/>
</dbReference>